<accession>W9QJI8</accession>
<evidence type="ECO:0000256" key="1">
    <source>
        <dbReference type="SAM" id="SignalP"/>
    </source>
</evidence>
<keyword evidence="1" id="KW-0732">Signal</keyword>
<protein>
    <submittedName>
        <fullName evidence="2">Uncharacterized protein</fullName>
    </submittedName>
</protein>
<evidence type="ECO:0000313" key="3">
    <source>
        <dbReference type="Proteomes" id="UP000030645"/>
    </source>
</evidence>
<gene>
    <name evidence="2" type="ORF">L484_008577</name>
</gene>
<dbReference type="AlphaFoldDB" id="W9QJI8"/>
<name>W9QJI8_9ROSA</name>
<dbReference type="Proteomes" id="UP000030645">
    <property type="component" value="Unassembled WGS sequence"/>
</dbReference>
<keyword evidence="3" id="KW-1185">Reference proteome</keyword>
<sequence>MNTNYSRVLLLFTLSLVFATSMISTTNSRKLLWFNFVPPLQPGIPGFYPGITPGYPQYPIGSGVIPGIIPARDSVVGPEQAASP</sequence>
<proteinExistence type="predicted"/>
<reference evidence="3" key="1">
    <citation type="submission" date="2013-01" db="EMBL/GenBank/DDBJ databases">
        <title>Draft Genome Sequence of a Mulberry Tree, Morus notabilis C.K. Schneid.</title>
        <authorList>
            <person name="He N."/>
            <person name="Zhao S."/>
        </authorList>
    </citation>
    <scope>NUCLEOTIDE SEQUENCE</scope>
</reference>
<dbReference type="EMBL" id="KE343698">
    <property type="protein sequence ID" value="EXB38549.1"/>
    <property type="molecule type" value="Genomic_DNA"/>
</dbReference>
<feature type="signal peptide" evidence="1">
    <location>
        <begin position="1"/>
        <end position="19"/>
    </location>
</feature>
<evidence type="ECO:0000313" key="2">
    <source>
        <dbReference type="EMBL" id="EXB38549.1"/>
    </source>
</evidence>
<feature type="chain" id="PRO_5004928717" evidence="1">
    <location>
        <begin position="20"/>
        <end position="84"/>
    </location>
</feature>
<organism evidence="2 3">
    <name type="scientific">Morus notabilis</name>
    <dbReference type="NCBI Taxonomy" id="981085"/>
    <lineage>
        <taxon>Eukaryota</taxon>
        <taxon>Viridiplantae</taxon>
        <taxon>Streptophyta</taxon>
        <taxon>Embryophyta</taxon>
        <taxon>Tracheophyta</taxon>
        <taxon>Spermatophyta</taxon>
        <taxon>Magnoliopsida</taxon>
        <taxon>eudicotyledons</taxon>
        <taxon>Gunneridae</taxon>
        <taxon>Pentapetalae</taxon>
        <taxon>rosids</taxon>
        <taxon>fabids</taxon>
        <taxon>Rosales</taxon>
        <taxon>Moraceae</taxon>
        <taxon>Moreae</taxon>
        <taxon>Morus</taxon>
    </lineage>
</organism>